<evidence type="ECO:0000256" key="3">
    <source>
        <dbReference type="SAM" id="MobiDB-lite"/>
    </source>
</evidence>
<keyword evidence="7" id="KW-1185">Reference proteome</keyword>
<keyword evidence="2" id="KW-1015">Disulfide bond</keyword>
<dbReference type="Pfam" id="PF22799">
    <property type="entry name" value="PIR1-like_C"/>
    <property type="match status" value="1"/>
</dbReference>
<dbReference type="OrthoDB" id="3796171at2759"/>
<evidence type="ECO:0000259" key="5">
    <source>
        <dbReference type="PROSITE" id="PS50941"/>
    </source>
</evidence>
<evidence type="ECO:0000256" key="1">
    <source>
        <dbReference type="ARBA" id="ARBA00022669"/>
    </source>
</evidence>
<accession>A0A9W4UXZ7</accession>
<organism evidence="6 7">
    <name type="scientific">Periconia digitata</name>
    <dbReference type="NCBI Taxonomy" id="1303443"/>
    <lineage>
        <taxon>Eukaryota</taxon>
        <taxon>Fungi</taxon>
        <taxon>Dikarya</taxon>
        <taxon>Ascomycota</taxon>
        <taxon>Pezizomycotina</taxon>
        <taxon>Dothideomycetes</taxon>
        <taxon>Pleosporomycetidae</taxon>
        <taxon>Pleosporales</taxon>
        <taxon>Massarineae</taxon>
        <taxon>Periconiaceae</taxon>
        <taxon>Periconia</taxon>
    </lineage>
</organism>
<feature type="disulfide bond" evidence="2">
    <location>
        <begin position="645"/>
        <end position="659"/>
    </location>
</feature>
<dbReference type="PANTHER" id="PTHR39613">
    <property type="entry name" value="ANCHORED CELL WALL PROTEIN, PUTATIVE (AFU_ORTHOLOGUE AFUA_4G08960)-RELATED"/>
    <property type="match status" value="1"/>
</dbReference>
<dbReference type="PROSITE" id="PS50941">
    <property type="entry name" value="CHIT_BIND_I_2"/>
    <property type="match status" value="1"/>
</dbReference>
<evidence type="ECO:0000256" key="2">
    <source>
        <dbReference type="PROSITE-ProRule" id="PRU00261"/>
    </source>
</evidence>
<comment type="caution">
    <text evidence="6">The sequence shown here is derived from an EMBL/GenBank/DDBJ whole genome shotgun (WGS) entry which is preliminary data.</text>
</comment>
<feature type="compositionally biased region" description="Polar residues" evidence="3">
    <location>
        <begin position="537"/>
        <end position="561"/>
    </location>
</feature>
<dbReference type="AlphaFoldDB" id="A0A9W4UXZ7"/>
<dbReference type="GO" id="GO:0008061">
    <property type="term" value="F:chitin binding"/>
    <property type="evidence" value="ECO:0007669"/>
    <property type="project" value="UniProtKB-UniRule"/>
</dbReference>
<feature type="region of interest" description="Disordered" evidence="3">
    <location>
        <begin position="433"/>
        <end position="485"/>
    </location>
</feature>
<evidence type="ECO:0000256" key="4">
    <source>
        <dbReference type="SAM" id="Phobius"/>
    </source>
</evidence>
<keyword evidence="4" id="KW-0472">Membrane</keyword>
<feature type="compositionally biased region" description="Low complexity" evidence="3">
    <location>
        <begin position="434"/>
        <end position="453"/>
    </location>
</feature>
<feature type="transmembrane region" description="Helical" evidence="4">
    <location>
        <begin position="75"/>
        <end position="97"/>
    </location>
</feature>
<feature type="transmembrane region" description="Helical" evidence="4">
    <location>
        <begin position="181"/>
        <end position="202"/>
    </location>
</feature>
<dbReference type="PANTHER" id="PTHR39613:SF1">
    <property type="entry name" value="ANCHORED CELL WALL PROTEIN, PUTATIVE (AFU_ORTHOLOGUE AFUA_4G08960)-RELATED"/>
    <property type="match status" value="1"/>
</dbReference>
<feature type="region of interest" description="Disordered" evidence="3">
    <location>
        <begin position="510"/>
        <end position="589"/>
    </location>
</feature>
<dbReference type="Gene3D" id="3.30.60.10">
    <property type="entry name" value="Endochitinase-like"/>
    <property type="match status" value="1"/>
</dbReference>
<dbReference type="InterPro" id="IPR001002">
    <property type="entry name" value="Chitin-bd_1"/>
</dbReference>
<dbReference type="CDD" id="cd11618">
    <property type="entry name" value="ChtBD1_1"/>
    <property type="match status" value="1"/>
</dbReference>
<keyword evidence="4" id="KW-0812">Transmembrane</keyword>
<gene>
    <name evidence="6" type="ORF">PDIGIT_LOCUS15700</name>
</gene>
<dbReference type="SUPFAM" id="SSF57016">
    <property type="entry name" value="Plant lectins/antimicrobial peptides"/>
    <property type="match status" value="1"/>
</dbReference>
<sequence length="674" mass="72158">MQPSSSKRILILLTPPLLLNIPLSLLVIALERIASSITSSHQARFDRYGGTPSFDRPDTGAAVPILTYGAPTSSIIGACVVALAVGALSWGGIYELRKSMGSSRRYERVWAWSVIFWNLFATGLCIGVLGWVSSVVGGETGWATKDDMTGSATSKDESTRVRSLTRETWTCSVHSLFGDRISWAGSVCGLLVRSTALLSQYYPTRWKTTKRANDHDQQQAARFLLIPIAVSLLLTVISMYMLARDRGGIKWLFGGAPRYNGFDSIYEMNANNDPRAGPTPPQPPPMYYPYPPPQPGALPYGQQPPIARPSIQPARNQQARNAHQRSFPTALVPGSSATASSSGGIILDSKHRGCIVTPPNVTQWQCDEGNSGTPGWSFNCDRELVYHGSPALFACPVNDRGEWNVYVKPDFGQKKCVPITLLYGGDWRPAGCHSKPSSMSSSKPSSKQSSRPPYFTNSTTPRPSTTHSKPAYAPLPTKSTSSRPWHFVNSTTVGSGMTYSKPVYAPFPTNSTSSRPLISTTTGSGTTYSKPVYSPLPANSTSSRPSHWVNTTTVGSGTTYSKPAYAPLPTKPTSSSSNSTHQKPSSSPYSVITETVTVCTTTTTAINTPNPLPGISTPGNLTTSPDGTCGKGTDYSCLGFTAGTCCSHFGWCGSSRAFCGVMCQSSYGTCGSSA</sequence>
<reference evidence="6" key="1">
    <citation type="submission" date="2023-01" db="EMBL/GenBank/DDBJ databases">
        <authorList>
            <person name="Van Ghelder C."/>
            <person name="Rancurel C."/>
        </authorList>
    </citation>
    <scope>NUCLEOTIDE SEQUENCE</scope>
    <source>
        <strain evidence="6">CNCM I-4278</strain>
    </source>
</reference>
<keyword evidence="1 2" id="KW-0147">Chitin-binding</keyword>
<protein>
    <recommendedName>
        <fullName evidence="5">Chitin-binding type-1 domain-containing protein</fullName>
    </recommendedName>
</protein>
<evidence type="ECO:0000313" key="7">
    <source>
        <dbReference type="Proteomes" id="UP001152607"/>
    </source>
</evidence>
<dbReference type="Proteomes" id="UP001152607">
    <property type="component" value="Unassembled WGS sequence"/>
</dbReference>
<comment type="caution">
    <text evidence="2">Lacks conserved residue(s) required for the propagation of feature annotation.</text>
</comment>
<name>A0A9W4UXZ7_9PLEO</name>
<keyword evidence="4" id="KW-1133">Transmembrane helix</keyword>
<proteinExistence type="predicted"/>
<evidence type="ECO:0000313" key="6">
    <source>
        <dbReference type="EMBL" id="CAI6342493.1"/>
    </source>
</evidence>
<feature type="transmembrane region" description="Helical" evidence="4">
    <location>
        <begin position="223"/>
        <end position="243"/>
    </location>
</feature>
<feature type="domain" description="Chitin-binding type-1" evidence="5">
    <location>
        <begin position="626"/>
        <end position="672"/>
    </location>
</feature>
<feature type="transmembrane region" description="Helical" evidence="4">
    <location>
        <begin position="109"/>
        <end position="132"/>
    </location>
</feature>
<feature type="compositionally biased region" description="Low complexity" evidence="3">
    <location>
        <begin position="567"/>
        <end position="589"/>
    </location>
</feature>
<dbReference type="InterPro" id="IPR054508">
    <property type="entry name" value="PIR1-like_C"/>
</dbReference>
<feature type="compositionally biased region" description="Polar residues" evidence="3">
    <location>
        <begin position="455"/>
        <end position="468"/>
    </location>
</feature>
<dbReference type="EMBL" id="CAOQHR010000013">
    <property type="protein sequence ID" value="CAI6342493.1"/>
    <property type="molecule type" value="Genomic_DNA"/>
</dbReference>
<dbReference type="InterPro" id="IPR036861">
    <property type="entry name" value="Endochitinase-like_sf"/>
</dbReference>
<feature type="transmembrane region" description="Helical" evidence="4">
    <location>
        <begin position="9"/>
        <end position="30"/>
    </location>
</feature>